<dbReference type="InterPro" id="IPR007321">
    <property type="entry name" value="Transposase_28"/>
</dbReference>
<sequence length="501" mass="54286">MAREQGGTEPSPGLGRMVVVEDFVRCGFLPPPSEFLLLILNFYGLSLLHLNPNSIAFLSIFAHLCEAYIGVVPFIYLFRFFYELRWMEGTRVSGCCGFRLRDGMKARYIPFQNHSSRGQWRSKWFYIKPLSDDAVVQRVGNVVITSASKAEEIPTPICDRPEVEKVAAINVSPAIDGRHRSPCRSLGLRFPQGEGCGGGRRCSLCPCHRMGEWDQEEAVGSVKRLRRISTEVRGSKDTGGLPPPLKRRLVKRAADKKASTTSAQSGDEVVTSGTPVVTSPRAKSAPAAAESAEPAVVTTTVLRKSFTSLHQLALECSVKSSIPAHPNETSLTSALGELATKMEVIPSKHAAKVSEEISNGIHTGACHVLACVKLALPNADLKGILSKGADDATPCFPSHRNVDPEDVQQGGHPDVDATNQFSLSGMPSSDIGGVIGASVDVNAASGLSDLDVASLLREISDLRNTLGERDRQVLYWRTKFKVAELERSVVVVKKDQAIETL</sequence>
<proteinExistence type="predicted"/>
<reference evidence="5" key="1">
    <citation type="journal article" date="2005" name="Nature">
        <title>The map-based sequence of the rice genome.</title>
        <authorList>
            <consortium name="International rice genome sequencing project (IRGSP)"/>
            <person name="Matsumoto T."/>
            <person name="Wu J."/>
            <person name="Kanamori H."/>
            <person name="Katayose Y."/>
            <person name="Fujisawa M."/>
            <person name="Namiki N."/>
            <person name="Mizuno H."/>
            <person name="Yamamoto K."/>
            <person name="Antonio B.A."/>
            <person name="Baba T."/>
            <person name="Sakata K."/>
            <person name="Nagamura Y."/>
            <person name="Aoki H."/>
            <person name="Arikawa K."/>
            <person name="Arita K."/>
            <person name="Bito T."/>
            <person name="Chiden Y."/>
            <person name="Fujitsuka N."/>
            <person name="Fukunaka R."/>
            <person name="Hamada M."/>
            <person name="Harada C."/>
            <person name="Hayashi A."/>
            <person name="Hijishita S."/>
            <person name="Honda M."/>
            <person name="Hosokawa S."/>
            <person name="Ichikawa Y."/>
            <person name="Idonuma A."/>
            <person name="Iijima M."/>
            <person name="Ikeda M."/>
            <person name="Ikeno M."/>
            <person name="Ito K."/>
            <person name="Ito S."/>
            <person name="Ito T."/>
            <person name="Ito Y."/>
            <person name="Ito Y."/>
            <person name="Iwabuchi A."/>
            <person name="Kamiya K."/>
            <person name="Karasawa W."/>
            <person name="Kurita K."/>
            <person name="Katagiri S."/>
            <person name="Kikuta A."/>
            <person name="Kobayashi H."/>
            <person name="Kobayashi N."/>
            <person name="Machita K."/>
            <person name="Maehara T."/>
            <person name="Masukawa M."/>
            <person name="Mizubayashi T."/>
            <person name="Mukai Y."/>
            <person name="Nagasaki H."/>
            <person name="Nagata Y."/>
            <person name="Naito S."/>
            <person name="Nakashima M."/>
            <person name="Nakama Y."/>
            <person name="Nakamichi Y."/>
            <person name="Nakamura M."/>
            <person name="Meguro A."/>
            <person name="Negishi M."/>
            <person name="Ohta I."/>
            <person name="Ohta T."/>
            <person name="Okamoto M."/>
            <person name="Ono N."/>
            <person name="Saji S."/>
            <person name="Sakaguchi M."/>
            <person name="Sakai K."/>
            <person name="Shibata M."/>
            <person name="Shimokawa T."/>
            <person name="Song J."/>
            <person name="Takazaki Y."/>
            <person name="Terasawa K."/>
            <person name="Tsugane M."/>
            <person name="Tsuji K."/>
            <person name="Ueda S."/>
            <person name="Waki K."/>
            <person name="Yamagata H."/>
            <person name="Yamamoto M."/>
            <person name="Yamamoto S."/>
            <person name="Yamane H."/>
            <person name="Yoshiki S."/>
            <person name="Yoshihara R."/>
            <person name="Yukawa K."/>
            <person name="Zhong H."/>
            <person name="Yano M."/>
            <person name="Yuan Q."/>
            <person name="Ouyang S."/>
            <person name="Liu J."/>
            <person name="Jones K.M."/>
            <person name="Gansberger K."/>
            <person name="Moffat K."/>
            <person name="Hill J."/>
            <person name="Bera J."/>
            <person name="Fadrosh D."/>
            <person name="Jin S."/>
            <person name="Johri S."/>
            <person name="Kim M."/>
            <person name="Overton L."/>
            <person name="Reardon M."/>
            <person name="Tsitrin T."/>
            <person name="Vuong H."/>
            <person name="Weaver B."/>
            <person name="Ciecko A."/>
            <person name="Tallon L."/>
            <person name="Jackson J."/>
            <person name="Pai G."/>
            <person name="Aken S.V."/>
            <person name="Utterback T."/>
            <person name="Reidmuller S."/>
            <person name="Feldblyum T."/>
            <person name="Hsiao J."/>
            <person name="Zismann V."/>
            <person name="Iobst S."/>
            <person name="de Vazeille A.R."/>
            <person name="Buell C.R."/>
            <person name="Ying K."/>
            <person name="Li Y."/>
            <person name="Lu T."/>
            <person name="Huang Y."/>
            <person name="Zhao Q."/>
            <person name="Feng Q."/>
            <person name="Zhang L."/>
            <person name="Zhu J."/>
            <person name="Weng Q."/>
            <person name="Mu J."/>
            <person name="Lu Y."/>
            <person name="Fan D."/>
            <person name="Liu Y."/>
            <person name="Guan J."/>
            <person name="Zhang Y."/>
            <person name="Yu S."/>
            <person name="Liu X."/>
            <person name="Zhang Y."/>
            <person name="Hong G."/>
            <person name="Han B."/>
            <person name="Choisne N."/>
            <person name="Demange N."/>
            <person name="Orjeda G."/>
            <person name="Samain S."/>
            <person name="Cattolico L."/>
            <person name="Pelletier E."/>
            <person name="Couloux A."/>
            <person name="Segurens B."/>
            <person name="Wincker P."/>
            <person name="D'Hont A."/>
            <person name="Scarpelli C."/>
            <person name="Weissenbach J."/>
            <person name="Salanoubat M."/>
            <person name="Quetier F."/>
            <person name="Yu Y."/>
            <person name="Kim H.R."/>
            <person name="Rambo T."/>
            <person name="Currie J."/>
            <person name="Collura K."/>
            <person name="Luo M."/>
            <person name="Yang T."/>
            <person name="Ammiraju J.S.S."/>
            <person name="Engler F."/>
            <person name="Soderlund C."/>
            <person name="Wing R.A."/>
            <person name="Palmer L.E."/>
            <person name="de la Bastide M."/>
            <person name="Spiegel L."/>
            <person name="Nascimento L."/>
            <person name="Zutavern T."/>
            <person name="O'Shaughnessy A."/>
            <person name="Dike S."/>
            <person name="Dedhia N."/>
            <person name="Preston R."/>
            <person name="Balija V."/>
            <person name="McCombie W.R."/>
            <person name="Chow T."/>
            <person name="Chen H."/>
            <person name="Chung M."/>
            <person name="Chen C."/>
            <person name="Shaw J."/>
            <person name="Wu H."/>
            <person name="Hsiao K."/>
            <person name="Chao Y."/>
            <person name="Chu M."/>
            <person name="Cheng C."/>
            <person name="Hour A."/>
            <person name="Lee P."/>
            <person name="Lin S."/>
            <person name="Lin Y."/>
            <person name="Liou J."/>
            <person name="Liu S."/>
            <person name="Hsing Y."/>
            <person name="Raghuvanshi S."/>
            <person name="Mohanty A."/>
            <person name="Bharti A.K."/>
            <person name="Gaur A."/>
            <person name="Gupta V."/>
            <person name="Kumar D."/>
            <person name="Ravi V."/>
            <person name="Vij S."/>
            <person name="Kapur A."/>
            <person name="Khurana P."/>
            <person name="Khurana P."/>
            <person name="Khurana J.P."/>
            <person name="Tyagi A.K."/>
            <person name="Gaikwad K."/>
            <person name="Singh A."/>
            <person name="Dalal V."/>
            <person name="Srivastava S."/>
            <person name="Dixit A."/>
            <person name="Pal A.K."/>
            <person name="Ghazi I.A."/>
            <person name="Yadav M."/>
            <person name="Pandit A."/>
            <person name="Bhargava A."/>
            <person name="Sureshbabu K."/>
            <person name="Batra K."/>
            <person name="Sharma T.R."/>
            <person name="Mohapatra T."/>
            <person name="Singh N.K."/>
            <person name="Messing J."/>
            <person name="Nelson A.B."/>
            <person name="Fuks G."/>
            <person name="Kavchok S."/>
            <person name="Keizer G."/>
            <person name="Linton E."/>
            <person name="Llaca V."/>
            <person name="Song R."/>
            <person name="Tanyolac B."/>
            <person name="Young S."/>
            <person name="Ho-Il K."/>
            <person name="Hahn J.H."/>
            <person name="Sangsakoo G."/>
            <person name="Vanavichit A."/>
            <person name="de Mattos Luiz.A.T."/>
            <person name="Zimmer P.D."/>
            <person name="Malone G."/>
            <person name="Dellagostin O."/>
            <person name="de Oliveira A.C."/>
            <person name="Bevan M."/>
            <person name="Bancroft I."/>
            <person name="Minx P."/>
            <person name="Cordum H."/>
            <person name="Wilson R."/>
            <person name="Cheng Z."/>
            <person name="Jin W."/>
            <person name="Jiang J."/>
            <person name="Leong S.A."/>
            <person name="Iwama H."/>
            <person name="Gojobori T."/>
            <person name="Itoh T."/>
            <person name="Niimura Y."/>
            <person name="Fujii Y."/>
            <person name="Habara T."/>
            <person name="Sakai H."/>
            <person name="Sato Y."/>
            <person name="Wilson G."/>
            <person name="Kumar K."/>
            <person name="McCouch S."/>
            <person name="Juretic N."/>
            <person name="Hoen D."/>
            <person name="Wright S."/>
            <person name="Bruskiewich R."/>
            <person name="Bureau T."/>
            <person name="Miyao A."/>
            <person name="Hirochika H."/>
            <person name="Nishikawa T."/>
            <person name="Kadowaki K."/>
            <person name="Sugiura M."/>
            <person name="Burr B."/>
            <person name="Sasaki T."/>
        </authorList>
    </citation>
    <scope>NUCLEOTIDE SEQUENCE [LARGE SCALE GENOMIC DNA]</scope>
    <source>
        <strain evidence="5">cv. Nipponbare</strain>
    </source>
</reference>
<dbReference type="AlphaFoldDB" id="Q65WZ5"/>
<feature type="region of interest" description="Disordered" evidence="1">
    <location>
        <begin position="230"/>
        <end position="291"/>
    </location>
</feature>
<dbReference type="EMBL" id="AC135426">
    <property type="protein sequence ID" value="AAU44290.1"/>
    <property type="molecule type" value="Genomic_DNA"/>
</dbReference>
<keyword evidence="2" id="KW-1133">Transmembrane helix</keyword>
<evidence type="ECO:0000256" key="1">
    <source>
        <dbReference type="SAM" id="MobiDB-lite"/>
    </source>
</evidence>
<evidence type="ECO:0000313" key="4">
    <source>
        <dbReference type="EMBL" id="AAU44290.1"/>
    </source>
</evidence>
<feature type="compositionally biased region" description="Low complexity" evidence="1">
    <location>
        <begin position="269"/>
        <end position="291"/>
    </location>
</feature>
<feature type="domain" description="Transposase (putative) gypsy type" evidence="3">
    <location>
        <begin position="18"/>
        <end position="85"/>
    </location>
</feature>
<evidence type="ECO:0000313" key="5">
    <source>
        <dbReference type="Proteomes" id="UP000000763"/>
    </source>
</evidence>
<evidence type="ECO:0000259" key="3">
    <source>
        <dbReference type="Pfam" id="PF04195"/>
    </source>
</evidence>
<gene>
    <name evidence="4" type="ORF">P0617A08.8</name>
</gene>
<protein>
    <recommendedName>
        <fullName evidence="3">Transposase (putative) gypsy type domain-containing protein</fullName>
    </recommendedName>
</protein>
<organism evidence="4 5">
    <name type="scientific">Oryza sativa subsp. japonica</name>
    <name type="common">Rice</name>
    <dbReference type="NCBI Taxonomy" id="39947"/>
    <lineage>
        <taxon>Eukaryota</taxon>
        <taxon>Viridiplantae</taxon>
        <taxon>Streptophyta</taxon>
        <taxon>Embryophyta</taxon>
        <taxon>Tracheophyta</taxon>
        <taxon>Spermatophyta</taxon>
        <taxon>Magnoliopsida</taxon>
        <taxon>Liliopsida</taxon>
        <taxon>Poales</taxon>
        <taxon>Poaceae</taxon>
        <taxon>BOP clade</taxon>
        <taxon>Oryzoideae</taxon>
        <taxon>Oryzeae</taxon>
        <taxon>Oryzinae</taxon>
        <taxon>Oryza</taxon>
        <taxon>Oryza sativa</taxon>
    </lineage>
</organism>
<dbReference type="PANTHER" id="PTHR33026">
    <property type="entry name" value="OS06G0360600 PROTEIN"/>
    <property type="match status" value="1"/>
</dbReference>
<accession>Q65WZ5</accession>
<keyword evidence="2" id="KW-0472">Membrane</keyword>
<feature type="transmembrane region" description="Helical" evidence="2">
    <location>
        <begin position="55"/>
        <end position="78"/>
    </location>
</feature>
<dbReference type="PANTHER" id="PTHR33026:SF7">
    <property type="entry name" value="OS03G0100275 PROTEIN"/>
    <property type="match status" value="1"/>
</dbReference>
<evidence type="ECO:0000256" key="2">
    <source>
        <dbReference type="SAM" id="Phobius"/>
    </source>
</evidence>
<reference evidence="5" key="2">
    <citation type="journal article" date="2008" name="Nucleic Acids Res.">
        <title>The rice annotation project database (RAP-DB): 2008 update.</title>
        <authorList>
            <consortium name="The rice annotation project (RAP)"/>
        </authorList>
    </citation>
    <scope>GENOME REANNOTATION</scope>
    <source>
        <strain evidence="5">cv. Nipponbare</strain>
    </source>
</reference>
<keyword evidence="2" id="KW-0812">Transmembrane</keyword>
<dbReference type="Proteomes" id="UP000000763">
    <property type="component" value="Chromosome 5"/>
</dbReference>
<dbReference type="Pfam" id="PF04195">
    <property type="entry name" value="Transposase_28"/>
    <property type="match status" value="1"/>
</dbReference>
<name>Q65WZ5_ORYSJ</name>